<feature type="compositionally biased region" description="Basic and acidic residues" evidence="6">
    <location>
        <begin position="1"/>
        <end position="15"/>
    </location>
</feature>
<proteinExistence type="predicted"/>
<organism evidence="8 9">
    <name type="scientific">Cordylochernes scorpioides</name>
    <dbReference type="NCBI Taxonomy" id="51811"/>
    <lineage>
        <taxon>Eukaryota</taxon>
        <taxon>Metazoa</taxon>
        <taxon>Ecdysozoa</taxon>
        <taxon>Arthropoda</taxon>
        <taxon>Chelicerata</taxon>
        <taxon>Arachnida</taxon>
        <taxon>Pseudoscorpiones</taxon>
        <taxon>Cheliferoidea</taxon>
        <taxon>Chernetidae</taxon>
        <taxon>Cordylochernes</taxon>
    </lineage>
</organism>
<dbReference type="PANTHER" id="PTHR11850">
    <property type="entry name" value="HOMEOBOX PROTEIN TRANSCRIPTION FACTORS"/>
    <property type="match status" value="1"/>
</dbReference>
<evidence type="ECO:0000256" key="5">
    <source>
        <dbReference type="PROSITE-ProRule" id="PRU00108"/>
    </source>
</evidence>
<sequence>MAGRDRFDHRYEDGKRRRRRGNLPKESVDILKSWLSEHRYNAYPSDHEKDTLAKNTNLTNQQVCNWFINARRRILPGLLEKDGRNPLDYTITRRGSAGHRRYHRSKRHPRSSSEQSGDSATEGDVDSDMADDFDDVSSATSSDVPTSRDKDKKQRWERPERIDVPETTKTDPQEDNDKRSRLVMILKSLCDVSVKWDQSDSLLLLAYCATMDPYHLTDAPSLTYHR</sequence>
<keyword evidence="2 5" id="KW-0238">DNA-binding</keyword>
<name>A0ABY6KRH1_9ARAC</name>
<keyword evidence="9" id="KW-1185">Reference proteome</keyword>
<dbReference type="InterPro" id="IPR008422">
    <property type="entry name" value="KN_HD"/>
</dbReference>
<evidence type="ECO:0000256" key="6">
    <source>
        <dbReference type="SAM" id="MobiDB-lite"/>
    </source>
</evidence>
<evidence type="ECO:0000313" key="9">
    <source>
        <dbReference type="Proteomes" id="UP001235939"/>
    </source>
</evidence>
<keyword evidence="3 5" id="KW-0371">Homeobox</keyword>
<feature type="compositionally biased region" description="Acidic residues" evidence="6">
    <location>
        <begin position="121"/>
        <end position="135"/>
    </location>
</feature>
<evidence type="ECO:0000256" key="3">
    <source>
        <dbReference type="ARBA" id="ARBA00023155"/>
    </source>
</evidence>
<dbReference type="CDD" id="cd00086">
    <property type="entry name" value="homeodomain"/>
    <property type="match status" value="1"/>
</dbReference>
<dbReference type="InterPro" id="IPR009057">
    <property type="entry name" value="Homeodomain-like_sf"/>
</dbReference>
<gene>
    <name evidence="8" type="ORF">LAZ67_8003287</name>
</gene>
<reference evidence="8 9" key="1">
    <citation type="submission" date="2022-01" db="EMBL/GenBank/DDBJ databases">
        <title>A chromosomal length assembly of Cordylochernes scorpioides.</title>
        <authorList>
            <person name="Zeh D."/>
            <person name="Zeh J."/>
        </authorList>
    </citation>
    <scope>NUCLEOTIDE SEQUENCE [LARGE SCALE GENOMIC DNA]</scope>
    <source>
        <strain evidence="8">IN4F17</strain>
        <tissue evidence="8">Whole Body</tissue>
    </source>
</reference>
<dbReference type="EMBL" id="CP092870">
    <property type="protein sequence ID" value="UYV71451.1"/>
    <property type="molecule type" value="Genomic_DNA"/>
</dbReference>
<accession>A0ABY6KRH1</accession>
<feature type="domain" description="Homeobox" evidence="7">
    <location>
        <begin position="14"/>
        <end position="73"/>
    </location>
</feature>
<keyword evidence="4 5" id="KW-0539">Nucleus</keyword>
<evidence type="ECO:0000259" key="7">
    <source>
        <dbReference type="PROSITE" id="PS50071"/>
    </source>
</evidence>
<dbReference type="PROSITE" id="PS50071">
    <property type="entry name" value="HOMEOBOX_2"/>
    <property type="match status" value="1"/>
</dbReference>
<dbReference type="Pfam" id="PF05920">
    <property type="entry name" value="Homeobox_KN"/>
    <property type="match status" value="1"/>
</dbReference>
<dbReference type="InterPro" id="IPR050224">
    <property type="entry name" value="TALE_homeobox"/>
</dbReference>
<protein>
    <submittedName>
        <fullName evidence="8">TGIF1</fullName>
    </submittedName>
</protein>
<evidence type="ECO:0000256" key="2">
    <source>
        <dbReference type="ARBA" id="ARBA00023125"/>
    </source>
</evidence>
<dbReference type="SUPFAM" id="SSF46689">
    <property type="entry name" value="Homeodomain-like"/>
    <property type="match status" value="1"/>
</dbReference>
<dbReference type="Gene3D" id="1.10.10.60">
    <property type="entry name" value="Homeodomain-like"/>
    <property type="match status" value="1"/>
</dbReference>
<dbReference type="Proteomes" id="UP001235939">
    <property type="component" value="Chromosome 08"/>
</dbReference>
<feature type="DNA-binding region" description="Homeobox" evidence="5">
    <location>
        <begin position="16"/>
        <end position="74"/>
    </location>
</feature>
<feature type="compositionally biased region" description="Basic and acidic residues" evidence="6">
    <location>
        <begin position="146"/>
        <end position="175"/>
    </location>
</feature>
<evidence type="ECO:0000256" key="4">
    <source>
        <dbReference type="ARBA" id="ARBA00023242"/>
    </source>
</evidence>
<evidence type="ECO:0000313" key="8">
    <source>
        <dbReference type="EMBL" id="UYV71451.1"/>
    </source>
</evidence>
<feature type="compositionally biased region" description="Basic residues" evidence="6">
    <location>
        <begin position="96"/>
        <end position="110"/>
    </location>
</feature>
<comment type="subcellular location">
    <subcellularLocation>
        <location evidence="1 5">Nucleus</location>
    </subcellularLocation>
</comment>
<dbReference type="SMART" id="SM00389">
    <property type="entry name" value="HOX"/>
    <property type="match status" value="1"/>
</dbReference>
<dbReference type="InterPro" id="IPR001356">
    <property type="entry name" value="HD"/>
</dbReference>
<feature type="region of interest" description="Disordered" evidence="6">
    <location>
        <begin position="80"/>
        <end position="175"/>
    </location>
</feature>
<feature type="region of interest" description="Disordered" evidence="6">
    <location>
        <begin position="1"/>
        <end position="20"/>
    </location>
</feature>
<evidence type="ECO:0000256" key="1">
    <source>
        <dbReference type="ARBA" id="ARBA00004123"/>
    </source>
</evidence>